<evidence type="ECO:0000256" key="4">
    <source>
        <dbReference type="ARBA" id="ARBA00022781"/>
    </source>
</evidence>
<accession>A0A813GJJ1</accession>
<dbReference type="Gene3D" id="1.25.40.150">
    <property type="entry name" value="V-type ATPase, subunit H, C-terminal domain"/>
    <property type="match status" value="1"/>
</dbReference>
<dbReference type="GO" id="GO:0000221">
    <property type="term" value="C:vacuolar proton-transporting V-type ATPase, V1 domain"/>
    <property type="evidence" value="ECO:0007669"/>
    <property type="project" value="InterPro"/>
</dbReference>
<dbReference type="Pfam" id="PF13041">
    <property type="entry name" value="PPR_2"/>
    <property type="match status" value="1"/>
</dbReference>
<comment type="similarity">
    <text evidence="1">Belongs to the V-ATPase H subunit family.</text>
</comment>
<dbReference type="Gene3D" id="1.25.40.10">
    <property type="entry name" value="Tetratricopeptide repeat domain"/>
    <property type="match status" value="3"/>
</dbReference>
<dbReference type="InterPro" id="IPR004908">
    <property type="entry name" value="ATPase_V1-cplx_hsu"/>
</dbReference>
<dbReference type="InterPro" id="IPR011989">
    <property type="entry name" value="ARM-like"/>
</dbReference>
<dbReference type="InterPro" id="IPR011987">
    <property type="entry name" value="ATPase_V1-cplx_hsu_C"/>
</dbReference>
<organism evidence="8 9">
    <name type="scientific">Polarella glacialis</name>
    <name type="common">Dinoflagellate</name>
    <dbReference type="NCBI Taxonomy" id="89957"/>
    <lineage>
        <taxon>Eukaryota</taxon>
        <taxon>Sar</taxon>
        <taxon>Alveolata</taxon>
        <taxon>Dinophyceae</taxon>
        <taxon>Suessiales</taxon>
        <taxon>Suessiaceae</taxon>
        <taxon>Polarella</taxon>
    </lineage>
</organism>
<dbReference type="OrthoDB" id="10263554at2759"/>
<feature type="repeat" description="PPR" evidence="6">
    <location>
        <begin position="374"/>
        <end position="408"/>
    </location>
</feature>
<comment type="caution">
    <text evidence="8">The sequence shown here is derived from an EMBL/GenBank/DDBJ whole genome shotgun (WGS) entry which is preliminary data.</text>
</comment>
<dbReference type="PANTHER" id="PTHR47936">
    <property type="entry name" value="PPR_LONG DOMAIN-CONTAINING PROTEIN"/>
    <property type="match status" value="1"/>
</dbReference>
<evidence type="ECO:0000256" key="1">
    <source>
        <dbReference type="ARBA" id="ARBA00008613"/>
    </source>
</evidence>
<feature type="repeat" description="PPR" evidence="6">
    <location>
        <begin position="199"/>
        <end position="233"/>
    </location>
</feature>
<sequence>VPALSLQMSPDGQPALLGRRLCAAVALHGAGLLSHSCLTRQEGCGARALECTARGAQPDDGSRVLQLLLGLGPSPREGEVSEVLSVEIGSWRANPRHGTVILGGLAKKRLPYVASQVLASMVEGRVGVDIFHCSVVISACEKAGQWQLALMLLGSMPSMCVVPNEVSCNAAISAFGKGGQWQLALRLLRKMPEMALGTDRISYNSAISGCGKGDQWQMALSVLRTMPEMKSMPNEISFNAAISASEKGGRWQLALSFLCQMPSMRLIYDRISCSSAISACEKGAQWEQALLVLRIMPGSTVIPDQITYNAAISACAKGSQWQLALSLLSSMPPKIAAANRISYNAAVSACAKASQWQVALDLLHAMPDVQMTPDRISYNAAISACEKGGRWQLALGLLNGMPEQRVLPNTISYNAAMSVCEKAGQWQLALGRPLAASSQPPQRHAEAASLMEKYLGFAKGELYQGADGSDLSKAAETHQKIVAFKPQWESYEATKGCAHIMKLIEACMTAMSMQDEKPVQWLLTLFYDLLREDSTAYSIFEEGAKGQITICKPLMALLGRLHVPTHCYSADKAAWLLSAVMIKVPRCFSQAADVTGLMALLLDAKSPCTELGVLEAITNVLKSDVFRGAVWTQPLGCHWPGVMDRIFSIDSKSAPSPYLYKCVFAIWMLSCDSEAAKTLQERQVVKKIRDIVTYSRVEKVIRLCLTVLKNFLGNKGLCEDIVEEGLLEAVQQLEFEKWRDAELYDEIRDMATQISAEVNEMSNFERYERELQTGHLQWGFIHSGKFWAENALKFESNDFRALKVLAGLLLSPLTDVTTLAVACHDLGEFVTLHPLGKKRVAQLQVKERVMELMGSTEASYREVRREALLCCQKLMLNKWQDMEK</sequence>
<proteinExistence type="inferred from homology"/>
<keyword evidence="2" id="KW-0813">Transport</keyword>
<evidence type="ECO:0000256" key="3">
    <source>
        <dbReference type="ARBA" id="ARBA00022737"/>
    </source>
</evidence>
<dbReference type="SUPFAM" id="SSF48371">
    <property type="entry name" value="ARM repeat"/>
    <property type="match status" value="1"/>
</dbReference>
<feature type="repeat" description="PPR" evidence="6">
    <location>
        <begin position="339"/>
        <end position="373"/>
    </location>
</feature>
<feature type="repeat" description="PPR" evidence="6">
    <location>
        <begin position="129"/>
        <end position="163"/>
    </location>
</feature>
<dbReference type="Proteomes" id="UP000654075">
    <property type="component" value="Unassembled WGS sequence"/>
</dbReference>
<evidence type="ECO:0000256" key="5">
    <source>
        <dbReference type="ARBA" id="ARBA00023065"/>
    </source>
</evidence>
<dbReference type="Pfam" id="PF11698">
    <property type="entry name" value="V-ATPase_H_C"/>
    <property type="match status" value="1"/>
</dbReference>
<keyword evidence="5" id="KW-0406">Ion transport</keyword>
<evidence type="ECO:0000259" key="7">
    <source>
        <dbReference type="Pfam" id="PF11698"/>
    </source>
</evidence>
<keyword evidence="3" id="KW-0677">Repeat</keyword>
<keyword evidence="9" id="KW-1185">Reference proteome</keyword>
<name>A0A813GJJ1_POLGL</name>
<keyword evidence="4" id="KW-0375">Hydrogen ion transport</keyword>
<reference evidence="8" key="1">
    <citation type="submission" date="2021-02" db="EMBL/GenBank/DDBJ databases">
        <authorList>
            <person name="Dougan E. K."/>
            <person name="Rhodes N."/>
            <person name="Thang M."/>
            <person name="Chan C."/>
        </authorList>
    </citation>
    <scope>NUCLEOTIDE SEQUENCE</scope>
</reference>
<dbReference type="NCBIfam" id="TIGR00756">
    <property type="entry name" value="PPR"/>
    <property type="match status" value="5"/>
</dbReference>
<dbReference type="PANTHER" id="PTHR47936:SF1">
    <property type="entry name" value="PENTATRICOPEPTIDE REPEAT-CONTAINING PROTEIN GUN1, CHLOROPLASTIC"/>
    <property type="match status" value="1"/>
</dbReference>
<feature type="non-terminal residue" evidence="8">
    <location>
        <position position="1"/>
    </location>
</feature>
<dbReference type="InterPro" id="IPR038497">
    <property type="entry name" value="ATPase_V1-cplx_hsu_C_sf"/>
</dbReference>
<dbReference type="Pfam" id="PF01535">
    <property type="entry name" value="PPR"/>
    <property type="match status" value="3"/>
</dbReference>
<dbReference type="Gene3D" id="1.25.10.10">
    <property type="entry name" value="Leucine-rich Repeat Variant"/>
    <property type="match status" value="1"/>
</dbReference>
<feature type="repeat" description="PPR" evidence="6">
    <location>
        <begin position="164"/>
        <end position="198"/>
    </location>
</feature>
<feature type="domain" description="ATPase V1 complex subunit H C-terminal" evidence="7">
    <location>
        <begin position="760"/>
        <end position="879"/>
    </location>
</feature>
<evidence type="ECO:0000313" key="8">
    <source>
        <dbReference type="EMBL" id="CAE8625140.1"/>
    </source>
</evidence>
<dbReference type="AlphaFoldDB" id="A0A813GJJ1"/>
<gene>
    <name evidence="8" type="ORF">PGLA1383_LOCUS42172</name>
</gene>
<dbReference type="InterPro" id="IPR016024">
    <property type="entry name" value="ARM-type_fold"/>
</dbReference>
<evidence type="ECO:0000256" key="6">
    <source>
        <dbReference type="PROSITE-ProRule" id="PRU00708"/>
    </source>
</evidence>
<dbReference type="EMBL" id="CAJNNV010028590">
    <property type="protein sequence ID" value="CAE8625140.1"/>
    <property type="molecule type" value="Genomic_DNA"/>
</dbReference>
<dbReference type="InterPro" id="IPR011990">
    <property type="entry name" value="TPR-like_helical_dom_sf"/>
</dbReference>
<dbReference type="InterPro" id="IPR002885">
    <property type="entry name" value="PPR_rpt"/>
</dbReference>
<dbReference type="Pfam" id="PF13812">
    <property type="entry name" value="PPR_3"/>
    <property type="match status" value="1"/>
</dbReference>
<dbReference type="PROSITE" id="PS51375">
    <property type="entry name" value="PPR"/>
    <property type="match status" value="5"/>
</dbReference>
<dbReference type="Pfam" id="PF03224">
    <property type="entry name" value="V-ATPase_H_N"/>
    <property type="match status" value="1"/>
</dbReference>
<dbReference type="GO" id="GO:0046961">
    <property type="term" value="F:proton-transporting ATPase activity, rotational mechanism"/>
    <property type="evidence" value="ECO:0007669"/>
    <property type="project" value="InterPro"/>
</dbReference>
<evidence type="ECO:0000313" key="9">
    <source>
        <dbReference type="Proteomes" id="UP000654075"/>
    </source>
</evidence>
<protein>
    <recommendedName>
        <fullName evidence="7">ATPase V1 complex subunit H C-terminal domain-containing protein</fullName>
    </recommendedName>
</protein>
<evidence type="ECO:0000256" key="2">
    <source>
        <dbReference type="ARBA" id="ARBA00022448"/>
    </source>
</evidence>